<evidence type="ECO:0000313" key="1">
    <source>
        <dbReference type="EMBL" id="CAH1430037.1"/>
    </source>
</evidence>
<dbReference type="PANTHER" id="PTHR44914:SF1">
    <property type="entry name" value="CHAPERONE PROTEIN DNAJ 13"/>
    <property type="match status" value="1"/>
</dbReference>
<keyword evidence="2" id="KW-1185">Reference proteome</keyword>
<dbReference type="PANTHER" id="PTHR44914">
    <property type="entry name" value="CHAPERONE PROTEIN DNAJ 13"/>
    <property type="match status" value="1"/>
</dbReference>
<dbReference type="Proteomes" id="UP001157418">
    <property type="component" value="Unassembled WGS sequence"/>
</dbReference>
<name>A0AAU9MW45_9ASTR</name>
<protein>
    <submittedName>
        <fullName evidence="1">Uncharacterized protein</fullName>
    </submittedName>
</protein>
<dbReference type="AlphaFoldDB" id="A0AAU9MW45"/>
<accession>A0AAU9MW45</accession>
<reference evidence="1 2" key="1">
    <citation type="submission" date="2022-01" db="EMBL/GenBank/DDBJ databases">
        <authorList>
            <person name="Xiong W."/>
            <person name="Schranz E."/>
        </authorList>
    </citation>
    <scope>NUCLEOTIDE SEQUENCE [LARGE SCALE GENOMIC DNA]</scope>
</reference>
<gene>
    <name evidence="1" type="ORF">LVIROSA_LOCUS16849</name>
</gene>
<evidence type="ECO:0000313" key="2">
    <source>
        <dbReference type="Proteomes" id="UP001157418"/>
    </source>
</evidence>
<proteinExistence type="predicted"/>
<dbReference type="InterPro" id="IPR042162">
    <property type="entry name" value="AtJ13"/>
</dbReference>
<comment type="caution">
    <text evidence="1">The sequence shown here is derived from an EMBL/GenBank/DDBJ whole genome shotgun (WGS) entry which is preliminary data.</text>
</comment>
<dbReference type="EMBL" id="CAKMRJ010003334">
    <property type="protein sequence ID" value="CAH1430037.1"/>
    <property type="molecule type" value="Genomic_DNA"/>
</dbReference>
<organism evidence="1 2">
    <name type="scientific">Lactuca virosa</name>
    <dbReference type="NCBI Taxonomy" id="75947"/>
    <lineage>
        <taxon>Eukaryota</taxon>
        <taxon>Viridiplantae</taxon>
        <taxon>Streptophyta</taxon>
        <taxon>Embryophyta</taxon>
        <taxon>Tracheophyta</taxon>
        <taxon>Spermatophyta</taxon>
        <taxon>Magnoliopsida</taxon>
        <taxon>eudicotyledons</taxon>
        <taxon>Gunneridae</taxon>
        <taxon>Pentapetalae</taxon>
        <taxon>asterids</taxon>
        <taxon>campanulids</taxon>
        <taxon>Asterales</taxon>
        <taxon>Asteraceae</taxon>
        <taxon>Cichorioideae</taxon>
        <taxon>Cichorieae</taxon>
        <taxon>Lactucinae</taxon>
        <taxon>Lactuca</taxon>
    </lineage>
</organism>
<sequence length="79" mass="8349">MSRHATATMGLAMSLRDGSINLSNSWNRQLSTTSNASIELSLGSDSSVAVGWRKKDQKMAAAGEIRLLDTPVDSPQTGA</sequence>